<name>A0A4Y2NI67_ARAVE</name>
<protein>
    <submittedName>
        <fullName evidence="2">Uncharacterized protein</fullName>
    </submittedName>
</protein>
<evidence type="ECO:0000313" key="3">
    <source>
        <dbReference type="Proteomes" id="UP000499080"/>
    </source>
</evidence>
<comment type="caution">
    <text evidence="2">The sequence shown here is derived from an EMBL/GenBank/DDBJ whole genome shotgun (WGS) entry which is preliminary data.</text>
</comment>
<sequence>MDTVFVFIRDLHFVSNAATRPPWPDGKVSTSDRRVPGLNPDSIEEPPCKRVWCTLNPPGPNVLPLVWCGNLERRVQERESSGVVLVF</sequence>
<proteinExistence type="predicted"/>
<dbReference type="EMBL" id="BGPR01009172">
    <property type="protein sequence ID" value="GBN38379.1"/>
    <property type="molecule type" value="Genomic_DNA"/>
</dbReference>
<gene>
    <name evidence="2" type="ORF">AVEN_177904_1</name>
</gene>
<dbReference type="AlphaFoldDB" id="A0A4Y2NI67"/>
<evidence type="ECO:0000313" key="2">
    <source>
        <dbReference type="EMBL" id="GBN38379.1"/>
    </source>
</evidence>
<feature type="region of interest" description="Disordered" evidence="1">
    <location>
        <begin position="22"/>
        <end position="41"/>
    </location>
</feature>
<reference evidence="2 3" key="1">
    <citation type="journal article" date="2019" name="Sci. Rep.">
        <title>Orb-weaving spider Araneus ventricosus genome elucidates the spidroin gene catalogue.</title>
        <authorList>
            <person name="Kono N."/>
            <person name="Nakamura H."/>
            <person name="Ohtoshi R."/>
            <person name="Moran D.A.P."/>
            <person name="Shinohara A."/>
            <person name="Yoshida Y."/>
            <person name="Fujiwara M."/>
            <person name="Mori M."/>
            <person name="Tomita M."/>
            <person name="Arakawa K."/>
        </authorList>
    </citation>
    <scope>NUCLEOTIDE SEQUENCE [LARGE SCALE GENOMIC DNA]</scope>
</reference>
<accession>A0A4Y2NI67</accession>
<organism evidence="2 3">
    <name type="scientific">Araneus ventricosus</name>
    <name type="common">Orbweaver spider</name>
    <name type="synonym">Epeira ventricosa</name>
    <dbReference type="NCBI Taxonomy" id="182803"/>
    <lineage>
        <taxon>Eukaryota</taxon>
        <taxon>Metazoa</taxon>
        <taxon>Ecdysozoa</taxon>
        <taxon>Arthropoda</taxon>
        <taxon>Chelicerata</taxon>
        <taxon>Arachnida</taxon>
        <taxon>Araneae</taxon>
        <taxon>Araneomorphae</taxon>
        <taxon>Entelegynae</taxon>
        <taxon>Araneoidea</taxon>
        <taxon>Araneidae</taxon>
        <taxon>Araneus</taxon>
    </lineage>
</organism>
<evidence type="ECO:0000256" key="1">
    <source>
        <dbReference type="SAM" id="MobiDB-lite"/>
    </source>
</evidence>
<dbReference type="Proteomes" id="UP000499080">
    <property type="component" value="Unassembled WGS sequence"/>
</dbReference>
<keyword evidence="3" id="KW-1185">Reference proteome</keyword>